<feature type="region of interest" description="Disordered" evidence="2">
    <location>
        <begin position="497"/>
        <end position="518"/>
    </location>
</feature>
<proteinExistence type="predicted"/>
<dbReference type="AlphaFoldDB" id="A0AAD5DMI4"/>
<dbReference type="InterPro" id="IPR024079">
    <property type="entry name" value="MetalloPept_cat_dom_sf"/>
</dbReference>
<keyword evidence="1" id="KW-0479">Metal-binding</keyword>
<dbReference type="EMBL" id="JADXDR010000108">
    <property type="protein sequence ID" value="KAI7839083.1"/>
    <property type="molecule type" value="Genomic_DNA"/>
</dbReference>
<dbReference type="Gene3D" id="3.40.390.10">
    <property type="entry name" value="Collagenase (Catalytic Domain)"/>
    <property type="match status" value="1"/>
</dbReference>
<keyword evidence="6" id="KW-1185">Reference proteome</keyword>
<evidence type="ECO:0000256" key="2">
    <source>
        <dbReference type="SAM" id="MobiDB-lite"/>
    </source>
</evidence>
<dbReference type="Pfam" id="PF13688">
    <property type="entry name" value="Reprolysin_5"/>
    <property type="match status" value="1"/>
</dbReference>
<reference evidence="5" key="1">
    <citation type="submission" date="2020-11" db="EMBL/GenBank/DDBJ databases">
        <title>Chlorella ohadii genome sequencing and assembly.</title>
        <authorList>
            <person name="Murik O."/>
            <person name="Treves H."/>
            <person name="Kedem I."/>
            <person name="Shotland Y."/>
            <person name="Kaplan A."/>
        </authorList>
    </citation>
    <scope>NUCLEOTIDE SEQUENCE</scope>
    <source>
        <strain evidence="5">1</strain>
    </source>
</reference>
<protein>
    <recommendedName>
        <fullName evidence="4">Peptidase M12B domain-containing protein</fullName>
    </recommendedName>
</protein>
<feature type="active site" evidence="1">
    <location>
        <position position="361"/>
    </location>
</feature>
<evidence type="ECO:0000313" key="5">
    <source>
        <dbReference type="EMBL" id="KAI7839083.1"/>
    </source>
</evidence>
<keyword evidence="1" id="KW-0862">Zinc</keyword>
<feature type="chain" id="PRO_5042255945" description="Peptidase M12B domain-containing protein" evidence="3">
    <location>
        <begin position="29"/>
        <end position="662"/>
    </location>
</feature>
<dbReference type="GO" id="GO:0046872">
    <property type="term" value="F:metal ion binding"/>
    <property type="evidence" value="ECO:0007669"/>
    <property type="project" value="UniProtKB-KW"/>
</dbReference>
<feature type="binding site" evidence="1">
    <location>
        <position position="360"/>
    </location>
    <ligand>
        <name>Zn(2+)</name>
        <dbReference type="ChEBI" id="CHEBI:29105"/>
        <note>catalytic</note>
    </ligand>
</feature>
<feature type="binding site" evidence="1">
    <location>
        <position position="370"/>
    </location>
    <ligand>
        <name>Zn(2+)</name>
        <dbReference type="ChEBI" id="CHEBI:29105"/>
        <note>catalytic</note>
    </ligand>
</feature>
<dbReference type="Proteomes" id="UP001205105">
    <property type="component" value="Unassembled WGS sequence"/>
</dbReference>
<comment type="caution">
    <text evidence="5">The sequence shown here is derived from an EMBL/GenBank/DDBJ whole genome shotgun (WGS) entry which is preliminary data.</text>
</comment>
<feature type="compositionally biased region" description="Pro residues" evidence="2">
    <location>
        <begin position="497"/>
        <end position="515"/>
    </location>
</feature>
<comment type="caution">
    <text evidence="1">Lacks conserved residue(s) required for the propagation of feature annotation.</text>
</comment>
<dbReference type="GO" id="GO:0006508">
    <property type="term" value="P:proteolysis"/>
    <property type="evidence" value="ECO:0007669"/>
    <property type="project" value="InterPro"/>
</dbReference>
<feature type="domain" description="Peptidase M12B" evidence="4">
    <location>
        <begin position="206"/>
        <end position="406"/>
    </location>
</feature>
<dbReference type="InterPro" id="IPR001590">
    <property type="entry name" value="Peptidase_M12B"/>
</dbReference>
<feature type="binding site" evidence="1">
    <location>
        <position position="364"/>
    </location>
    <ligand>
        <name>Zn(2+)</name>
        <dbReference type="ChEBI" id="CHEBI:29105"/>
        <note>catalytic</note>
    </ligand>
</feature>
<sequence>MLRSARVHCAALALLAALLAPLPVPVRAAPQVAAASGAPAFAAAVAAAGRAGGRLTITGYHLEGESQPDTLELESFEVWHPNAVIEVQSRPNAPPQRLPRPATRYFKGYIAGKPQSSVLLSIRANGAVAGMAVHGNVSWALGRPGGPTAAAAPLRSHKARAAEAAGRPPFRCGVHGTSLRGRQAQVPATSVPNQRKLHQSIVDKPYQASIALETDAEFYNLFKSGAAATDYVGDLIGYADVVYGREINTDMLISYLRLWNGGVASDPWSTTTDVGRSLDELQAHWNAKMQSTPRTVTHMLSGQQNGGGIAYIGVLCDWYRRPASNYAYGVTANLNGRFAWDENQAHNPTAFGWDVQSVLHELGHNFNSPHTQDYCGIGGNPNTVDNCVPSGRGCSQAQQYVLPTCTATPTAFGGGPGTLMSYCHMLRGGSNNVVRFKAVHLPRCPCMHCVVAHALTFGKNHPCGNAPGRVVDVMRAHVATQAQQYPSCLVSGAPLPTPVPSPSPSPNPSPSPAPAPVGSWGRPIGIATTCSGGICRWQSSTGFNRFFSGTWPAACSYSSRPAVVFRWYSGTSASSFIFSSCSYTVGDAAVSVLSSPNSSRGPWQCVARNDYGGCPDTGAFRIRLSVVARRYYFFAVVPITPSSPPWVRPHLTVYTTATTGKR</sequence>
<evidence type="ECO:0000259" key="4">
    <source>
        <dbReference type="PROSITE" id="PS50215"/>
    </source>
</evidence>
<dbReference type="SUPFAM" id="SSF55486">
    <property type="entry name" value="Metalloproteases ('zincins'), catalytic domain"/>
    <property type="match status" value="1"/>
</dbReference>
<evidence type="ECO:0000313" key="6">
    <source>
        <dbReference type="Proteomes" id="UP001205105"/>
    </source>
</evidence>
<evidence type="ECO:0000256" key="3">
    <source>
        <dbReference type="SAM" id="SignalP"/>
    </source>
</evidence>
<name>A0AAD5DMI4_9CHLO</name>
<accession>A0AAD5DMI4</accession>
<feature type="signal peptide" evidence="3">
    <location>
        <begin position="1"/>
        <end position="28"/>
    </location>
</feature>
<dbReference type="GO" id="GO:0004222">
    <property type="term" value="F:metalloendopeptidase activity"/>
    <property type="evidence" value="ECO:0007669"/>
    <property type="project" value="InterPro"/>
</dbReference>
<dbReference type="PROSITE" id="PS50215">
    <property type="entry name" value="ADAM_MEPRO"/>
    <property type="match status" value="1"/>
</dbReference>
<gene>
    <name evidence="5" type="ORF">COHA_007225</name>
</gene>
<evidence type="ECO:0000256" key="1">
    <source>
        <dbReference type="PROSITE-ProRule" id="PRU00276"/>
    </source>
</evidence>
<organism evidence="5 6">
    <name type="scientific">Chlorella ohadii</name>
    <dbReference type="NCBI Taxonomy" id="2649997"/>
    <lineage>
        <taxon>Eukaryota</taxon>
        <taxon>Viridiplantae</taxon>
        <taxon>Chlorophyta</taxon>
        <taxon>core chlorophytes</taxon>
        <taxon>Trebouxiophyceae</taxon>
        <taxon>Chlorellales</taxon>
        <taxon>Chlorellaceae</taxon>
        <taxon>Chlorella clade</taxon>
        <taxon>Chlorella</taxon>
    </lineage>
</organism>
<keyword evidence="3" id="KW-0732">Signal</keyword>